<protein>
    <submittedName>
        <fullName evidence="2">Uncharacterized protein</fullName>
    </submittedName>
</protein>
<sequence length="310" mass="35830">MGSMLSKSRHRDSSPLSKARKQLAYQDAPRLLPPPKPPKEPPPIRILEWPIRESKSCEDPWLPGWYGPRLPEWLLWVPEEVARPPDHPEPRLTTRTAYIRCLEKRAMKWHEWAYPHRREYDLRYGLDRAEEAEMVARLNDTAYAQRELLGDDWAKYETIPTEPLRPQGPPVDGSVPPSLSFLRPKRRPPYWLFYPAGPEAYQIYPNVEPEQVWVSILRKRADKWSRWRYPGRHEFRKRFERYEPDGHGGRPDAHDRNSAPVLDAPEDHDEGTASAAAQTATDPPSADPGSPDDKSVLEEARDTGAEDKTA</sequence>
<accession>A0AA39GQY7</accession>
<evidence type="ECO:0000256" key="1">
    <source>
        <dbReference type="SAM" id="MobiDB-lite"/>
    </source>
</evidence>
<name>A0AA39GQY7_SARSR</name>
<feature type="compositionally biased region" description="Pro residues" evidence="1">
    <location>
        <begin position="31"/>
        <end position="44"/>
    </location>
</feature>
<organism evidence="2 3">
    <name type="scientific">Sarocladium strictum</name>
    <name type="common">Black bundle disease fungus</name>
    <name type="synonym">Acremonium strictum</name>
    <dbReference type="NCBI Taxonomy" id="5046"/>
    <lineage>
        <taxon>Eukaryota</taxon>
        <taxon>Fungi</taxon>
        <taxon>Dikarya</taxon>
        <taxon>Ascomycota</taxon>
        <taxon>Pezizomycotina</taxon>
        <taxon>Sordariomycetes</taxon>
        <taxon>Hypocreomycetidae</taxon>
        <taxon>Hypocreales</taxon>
        <taxon>Sarocladiaceae</taxon>
        <taxon>Sarocladium</taxon>
    </lineage>
</organism>
<dbReference type="AlphaFoldDB" id="A0AA39GQY7"/>
<keyword evidence="3" id="KW-1185">Reference proteome</keyword>
<evidence type="ECO:0000313" key="3">
    <source>
        <dbReference type="Proteomes" id="UP001175261"/>
    </source>
</evidence>
<comment type="caution">
    <text evidence="2">The sequence shown here is derived from an EMBL/GenBank/DDBJ whole genome shotgun (WGS) entry which is preliminary data.</text>
</comment>
<reference evidence="2" key="1">
    <citation type="submission" date="2022-10" db="EMBL/GenBank/DDBJ databases">
        <title>Determination and structural analysis of whole genome sequence of Sarocladium strictum F4-1.</title>
        <authorList>
            <person name="Hu L."/>
            <person name="Jiang Y."/>
        </authorList>
    </citation>
    <scope>NUCLEOTIDE SEQUENCE</scope>
    <source>
        <strain evidence="2">F4-1</strain>
    </source>
</reference>
<feature type="region of interest" description="Disordered" evidence="1">
    <location>
        <begin position="240"/>
        <end position="310"/>
    </location>
</feature>
<proteinExistence type="predicted"/>
<gene>
    <name evidence="2" type="ORF">NLU13_1425</name>
</gene>
<feature type="compositionally biased region" description="Basic and acidic residues" evidence="1">
    <location>
        <begin position="240"/>
        <end position="257"/>
    </location>
</feature>
<dbReference type="EMBL" id="JAPDFR010000001">
    <property type="protein sequence ID" value="KAK0391927.1"/>
    <property type="molecule type" value="Genomic_DNA"/>
</dbReference>
<feature type="compositionally biased region" description="Basic and acidic residues" evidence="1">
    <location>
        <begin position="291"/>
        <end position="310"/>
    </location>
</feature>
<dbReference type="Proteomes" id="UP001175261">
    <property type="component" value="Unassembled WGS sequence"/>
</dbReference>
<feature type="region of interest" description="Disordered" evidence="1">
    <location>
        <begin position="1"/>
        <end position="44"/>
    </location>
</feature>
<evidence type="ECO:0000313" key="2">
    <source>
        <dbReference type="EMBL" id="KAK0391927.1"/>
    </source>
</evidence>